<dbReference type="Proteomes" id="UP000001307">
    <property type="component" value="Unassembled WGS sequence"/>
</dbReference>
<name>E4XLP1_OIKDI</name>
<dbReference type="EMBL" id="FN653071">
    <property type="protein sequence ID" value="CBY10956.1"/>
    <property type="molecule type" value="Genomic_DNA"/>
</dbReference>
<dbReference type="AlphaFoldDB" id="E4XLP1"/>
<organism evidence="2">
    <name type="scientific">Oikopleura dioica</name>
    <name type="common">Tunicate</name>
    <dbReference type="NCBI Taxonomy" id="34765"/>
    <lineage>
        <taxon>Eukaryota</taxon>
        <taxon>Metazoa</taxon>
        <taxon>Chordata</taxon>
        <taxon>Tunicata</taxon>
        <taxon>Appendicularia</taxon>
        <taxon>Copelata</taxon>
        <taxon>Oikopleuridae</taxon>
        <taxon>Oikopleura</taxon>
    </lineage>
</organism>
<gene>
    <name evidence="2" type="ORF">GSOID_T00014632001</name>
</gene>
<evidence type="ECO:0000256" key="1">
    <source>
        <dbReference type="SAM" id="MobiDB-lite"/>
    </source>
</evidence>
<feature type="region of interest" description="Disordered" evidence="1">
    <location>
        <begin position="64"/>
        <end position="83"/>
    </location>
</feature>
<reference evidence="2" key="1">
    <citation type="journal article" date="2010" name="Science">
        <title>Plasticity of animal genome architecture unmasked by rapid evolution of a pelagic tunicate.</title>
        <authorList>
            <person name="Denoeud F."/>
            <person name="Henriet S."/>
            <person name="Mungpakdee S."/>
            <person name="Aury J.M."/>
            <person name="Da Silva C."/>
            <person name="Brinkmann H."/>
            <person name="Mikhaleva J."/>
            <person name="Olsen L.C."/>
            <person name="Jubin C."/>
            <person name="Canestro C."/>
            <person name="Bouquet J.M."/>
            <person name="Danks G."/>
            <person name="Poulain J."/>
            <person name="Campsteijn C."/>
            <person name="Adamski M."/>
            <person name="Cross I."/>
            <person name="Yadetie F."/>
            <person name="Muffato M."/>
            <person name="Louis A."/>
            <person name="Butcher S."/>
            <person name="Tsagkogeorga G."/>
            <person name="Konrad A."/>
            <person name="Singh S."/>
            <person name="Jensen M.F."/>
            <person name="Cong E.H."/>
            <person name="Eikeseth-Otteraa H."/>
            <person name="Noel B."/>
            <person name="Anthouard V."/>
            <person name="Porcel B.M."/>
            <person name="Kachouri-Lafond R."/>
            <person name="Nishino A."/>
            <person name="Ugolini M."/>
            <person name="Chourrout P."/>
            <person name="Nishida H."/>
            <person name="Aasland R."/>
            <person name="Huzurbazar S."/>
            <person name="Westhof E."/>
            <person name="Delsuc F."/>
            <person name="Lehrach H."/>
            <person name="Reinhardt R."/>
            <person name="Weissenbach J."/>
            <person name="Roy S.W."/>
            <person name="Artiguenave F."/>
            <person name="Postlethwait J.H."/>
            <person name="Manak J.R."/>
            <person name="Thompson E.M."/>
            <person name="Jaillon O."/>
            <person name="Du Pasquier L."/>
            <person name="Boudinot P."/>
            <person name="Liberles D.A."/>
            <person name="Volff J.N."/>
            <person name="Philippe H."/>
            <person name="Lenhard B."/>
            <person name="Roest Crollius H."/>
            <person name="Wincker P."/>
            <person name="Chourrout D."/>
        </authorList>
    </citation>
    <scope>NUCLEOTIDE SEQUENCE [LARGE SCALE GENOMIC DNA]</scope>
</reference>
<evidence type="ECO:0000313" key="2">
    <source>
        <dbReference type="EMBL" id="CBY10956.1"/>
    </source>
</evidence>
<accession>E4XLP1</accession>
<evidence type="ECO:0000313" key="3">
    <source>
        <dbReference type="Proteomes" id="UP000001307"/>
    </source>
</evidence>
<keyword evidence="3" id="KW-1185">Reference proteome</keyword>
<dbReference type="InParanoid" id="E4XLP1"/>
<proteinExistence type="predicted"/>
<protein>
    <submittedName>
        <fullName evidence="2">Uncharacterized protein</fullName>
    </submittedName>
</protein>
<feature type="compositionally biased region" description="Polar residues" evidence="1">
    <location>
        <begin position="64"/>
        <end position="82"/>
    </location>
</feature>
<sequence>MLNLWEVFGAEIPRANACGVAIEVNKLRVAEARHTDPDELYSNSIVLLSMVLLEPGHKVCVHSSNNRNSLAPAKQKNQTEVKQNAELGEDDAKAMSFAGAMVQEVSEDAIKYLRRASI</sequence>